<dbReference type="InterPro" id="IPR029460">
    <property type="entry name" value="DNAPol_HHH"/>
</dbReference>
<dbReference type="EMBL" id="JBHRYJ010000005">
    <property type="protein sequence ID" value="MFC3677763.1"/>
    <property type="molecule type" value="Genomic_DNA"/>
</dbReference>
<dbReference type="Pfam" id="PF14579">
    <property type="entry name" value="HHH_6"/>
    <property type="match status" value="1"/>
</dbReference>
<dbReference type="SUPFAM" id="SSF89550">
    <property type="entry name" value="PHP domain-like"/>
    <property type="match status" value="1"/>
</dbReference>
<dbReference type="Gene3D" id="1.10.150.870">
    <property type="match status" value="1"/>
</dbReference>
<dbReference type="EC" id="2.7.7.7" evidence="3 13"/>
<gene>
    <name evidence="13" type="primary">dnaE2</name>
    <name evidence="15" type="ORF">ACFOOQ_19580</name>
</gene>
<dbReference type="InterPro" id="IPR004013">
    <property type="entry name" value="PHP_dom"/>
</dbReference>
<evidence type="ECO:0000256" key="10">
    <source>
        <dbReference type="ARBA" id="ARBA00022932"/>
    </source>
</evidence>
<dbReference type="InterPro" id="IPR004365">
    <property type="entry name" value="NA-bd_OB_tRNA"/>
</dbReference>
<dbReference type="CDD" id="cd04485">
    <property type="entry name" value="DnaE_OBF"/>
    <property type="match status" value="1"/>
</dbReference>
<comment type="caution">
    <text evidence="15">The sequence shown here is derived from an EMBL/GenBank/DDBJ whole genome shotgun (WGS) entry which is preliminary data.</text>
</comment>
<feature type="domain" description="Polymerase/histidinol phosphatase N-terminal" evidence="14">
    <location>
        <begin position="21"/>
        <end position="88"/>
    </location>
</feature>
<reference evidence="16" key="1">
    <citation type="journal article" date="2019" name="Int. J. Syst. Evol. Microbiol.">
        <title>The Global Catalogue of Microorganisms (GCM) 10K type strain sequencing project: providing services to taxonomists for standard genome sequencing and annotation.</title>
        <authorList>
            <consortium name="The Broad Institute Genomics Platform"/>
            <consortium name="The Broad Institute Genome Sequencing Center for Infectious Disease"/>
            <person name="Wu L."/>
            <person name="Ma J."/>
        </authorList>
    </citation>
    <scope>NUCLEOTIDE SEQUENCE [LARGE SCALE GENOMIC DNA]</scope>
    <source>
        <strain evidence="16">KCTC 42182</strain>
    </source>
</reference>
<evidence type="ECO:0000256" key="12">
    <source>
        <dbReference type="ARBA" id="ARBA00049244"/>
    </source>
</evidence>
<sequence length="1094" mass="121803">MSAPHQVDRHGNDASATTAYAELHCLTNFSFLEGASHAEELVQQAALLGLSAIAITDRNTLAGVVRAHVAARNAAIQLIIGARLDFRDAPSVICLPMDLAAYSRLSQLISLGRRRAPKGEAELYWADLMERLDGQQIVLLAPKRVEQAFISRMEALRDLIGDNLSLGVSNLMRGRDRQRIDRWAKVAAKSGVAMAAINDVIYHHPTRARLQDVLTATRHRCTVDELGLRAEPNAERYLKSPAQMAKLFRDHPEALARSVEIASRCRFSLSELAYVYPEESRGESATPQAELERLAWLGAQTRYPDGIPAKVQAQLEHELRLIEQLNYPAYFLTVYEMVSFARDRGILCQGRGSAANSAVCFCLGVTSVDPATQDVLFERFISAERAEPPDIDVDFEHERREEVIQHIYEKYGRDRAGIAATIISFRSKLAIRTVGRALGLSVDAINRISRTMHWWSKERYSPDSLRDAGIDPDSALIRTVVELANELISFPRHISQHVGGFVITNGPLADLVPVENARMVDRTIVQWDKDDLDALGLLKIDVLALGMLTCIAKCFGLLERHYGRSYDLATIPQDDKVTYDMICQADTVGVFQIESRAQMTMLPRLQPRTFYDLVIEVAIVRPGPIQGDMVNPYLLRRQGKEPVSYPSEALREVLGKTLGVPLFQEQVMKIAMVSAGFSAGEADQLRRAMATFKRTGTIGTFRDRLINGMTERGYKPEFAEQVFCQIEGFGEYGFPESHAASFALLAYASSWLKCHYPAAFTAAILNAQPMGFYSSSRLVIDARDHGVEVRPIDVNYSYWDNTLEPTAGRHGHALRLGFRQIKGFRQDDAERLTDARGDSYGAIRDIWRRAGLPPAVLERLARADAFGSLGLDRRSALWNIKGLSDAPLPLFDFAETAISANSNLPPVETGPEPEIQLPRLTTGENVVQDYRETSLTLRPHPLGLLRPQLKDQKLVQARDLMTLPDGKKVRVGGLVLVRQRPGTASGVIFSTIEDETGTANIIIWPRTFEAYRKQVLAARLMIVEGKLQREGIVIHVVADRIMDGTHLLSGLGDIDLDEDFNGVLSRADEMKKPPRELKPVKDVVGSFPEGRNFR</sequence>
<protein>
    <recommendedName>
        <fullName evidence="4 13">Error-prone DNA polymerase</fullName>
        <ecNumber evidence="3 13">2.7.7.7</ecNumber>
    </recommendedName>
</protein>
<evidence type="ECO:0000256" key="11">
    <source>
        <dbReference type="ARBA" id="ARBA00023204"/>
    </source>
</evidence>
<keyword evidence="8 13" id="KW-0235">DNA replication</keyword>
<keyword evidence="16" id="KW-1185">Reference proteome</keyword>
<evidence type="ECO:0000256" key="13">
    <source>
        <dbReference type="HAMAP-Rule" id="MF_01902"/>
    </source>
</evidence>
<dbReference type="Proteomes" id="UP001595711">
    <property type="component" value="Unassembled WGS sequence"/>
</dbReference>
<proteinExistence type="inferred from homology"/>
<dbReference type="InterPro" id="IPR004805">
    <property type="entry name" value="DnaE2/DnaE/PolC"/>
</dbReference>
<evidence type="ECO:0000313" key="15">
    <source>
        <dbReference type="EMBL" id="MFC3677763.1"/>
    </source>
</evidence>
<dbReference type="RefSeq" id="WP_379729454.1">
    <property type="nucleotide sequence ID" value="NZ_JBHRYJ010000005.1"/>
</dbReference>
<comment type="similarity">
    <text evidence="2 13">Belongs to the DNA polymerase type-C family. DnaE2 subfamily.</text>
</comment>
<dbReference type="NCBIfam" id="TIGR00594">
    <property type="entry name" value="polc"/>
    <property type="match status" value="1"/>
</dbReference>
<dbReference type="InterPro" id="IPR003141">
    <property type="entry name" value="Pol/His_phosphatase_N"/>
</dbReference>
<organism evidence="15 16">
    <name type="scientific">Ferrovibrio xuzhouensis</name>
    <dbReference type="NCBI Taxonomy" id="1576914"/>
    <lineage>
        <taxon>Bacteria</taxon>
        <taxon>Pseudomonadati</taxon>
        <taxon>Pseudomonadota</taxon>
        <taxon>Alphaproteobacteria</taxon>
        <taxon>Rhodospirillales</taxon>
        <taxon>Rhodospirillaceae</taxon>
        <taxon>Ferrovibrio</taxon>
    </lineage>
</organism>
<dbReference type="SMART" id="SM00481">
    <property type="entry name" value="POLIIIAc"/>
    <property type="match status" value="1"/>
</dbReference>
<keyword evidence="6 13" id="KW-0808">Transferase</keyword>
<dbReference type="InterPro" id="IPR011708">
    <property type="entry name" value="DNA_pol3_alpha_NTPase_dom"/>
</dbReference>
<dbReference type="NCBIfam" id="NF004225">
    <property type="entry name" value="PRK05672.1"/>
    <property type="match status" value="1"/>
</dbReference>
<keyword evidence="11 13" id="KW-0234">DNA repair</keyword>
<comment type="subcellular location">
    <subcellularLocation>
        <location evidence="1 13">Cytoplasm</location>
    </subcellularLocation>
</comment>
<accession>A0ABV7VJU4</accession>
<dbReference type="Pfam" id="PF07733">
    <property type="entry name" value="DNA_pol3_alpha"/>
    <property type="match status" value="1"/>
</dbReference>
<dbReference type="Pfam" id="PF17657">
    <property type="entry name" value="DNA_pol3_finger"/>
    <property type="match status" value="1"/>
</dbReference>
<evidence type="ECO:0000256" key="8">
    <source>
        <dbReference type="ARBA" id="ARBA00022705"/>
    </source>
</evidence>
<dbReference type="CDD" id="cd07434">
    <property type="entry name" value="PHP_PolIIIA_DnaE2"/>
    <property type="match status" value="1"/>
</dbReference>
<comment type="catalytic activity">
    <reaction evidence="12 13">
        <text>DNA(n) + a 2'-deoxyribonucleoside 5'-triphosphate = DNA(n+1) + diphosphate</text>
        <dbReference type="Rhea" id="RHEA:22508"/>
        <dbReference type="Rhea" id="RHEA-COMP:17339"/>
        <dbReference type="Rhea" id="RHEA-COMP:17340"/>
        <dbReference type="ChEBI" id="CHEBI:33019"/>
        <dbReference type="ChEBI" id="CHEBI:61560"/>
        <dbReference type="ChEBI" id="CHEBI:173112"/>
        <dbReference type="EC" id="2.7.7.7"/>
    </reaction>
</comment>
<dbReference type="InterPro" id="IPR016195">
    <property type="entry name" value="Pol/histidinol_Pase-like"/>
</dbReference>
<keyword evidence="9 13" id="KW-0227">DNA damage</keyword>
<evidence type="ECO:0000259" key="14">
    <source>
        <dbReference type="SMART" id="SM00481"/>
    </source>
</evidence>
<dbReference type="Pfam" id="PF02811">
    <property type="entry name" value="PHP"/>
    <property type="match status" value="1"/>
</dbReference>
<dbReference type="PANTHER" id="PTHR32294:SF4">
    <property type="entry name" value="ERROR-PRONE DNA POLYMERASE"/>
    <property type="match status" value="1"/>
</dbReference>
<evidence type="ECO:0000256" key="7">
    <source>
        <dbReference type="ARBA" id="ARBA00022695"/>
    </source>
</evidence>
<dbReference type="InterPro" id="IPR023073">
    <property type="entry name" value="DnaE2"/>
</dbReference>
<evidence type="ECO:0000313" key="16">
    <source>
        <dbReference type="Proteomes" id="UP001595711"/>
    </source>
</evidence>
<dbReference type="Gene3D" id="3.20.20.140">
    <property type="entry name" value="Metal-dependent hydrolases"/>
    <property type="match status" value="1"/>
</dbReference>
<dbReference type="PANTHER" id="PTHR32294">
    <property type="entry name" value="DNA POLYMERASE III SUBUNIT ALPHA"/>
    <property type="match status" value="1"/>
</dbReference>
<keyword evidence="7 13" id="KW-0548">Nucleotidyltransferase</keyword>
<keyword evidence="5 13" id="KW-0963">Cytoplasm</keyword>
<evidence type="ECO:0000256" key="6">
    <source>
        <dbReference type="ARBA" id="ARBA00022679"/>
    </source>
</evidence>
<evidence type="ECO:0000256" key="2">
    <source>
        <dbReference type="ARBA" id="ARBA00007391"/>
    </source>
</evidence>
<comment type="function">
    <text evidence="13">DNA polymerase involved in damage-induced mutagenesis and translesion synthesis (TLS). It is not the major replicative DNA polymerase.</text>
</comment>
<evidence type="ECO:0000256" key="3">
    <source>
        <dbReference type="ARBA" id="ARBA00012417"/>
    </source>
</evidence>
<evidence type="ECO:0000256" key="1">
    <source>
        <dbReference type="ARBA" id="ARBA00004496"/>
    </source>
</evidence>
<name>A0ABV7VJU4_9PROT</name>
<evidence type="ECO:0000256" key="4">
    <source>
        <dbReference type="ARBA" id="ARBA00017273"/>
    </source>
</evidence>
<dbReference type="InterPro" id="IPR040982">
    <property type="entry name" value="DNA_pol3_finger"/>
</dbReference>
<keyword evidence="10 13" id="KW-0239">DNA-directed DNA polymerase</keyword>
<dbReference type="HAMAP" id="MF_01902">
    <property type="entry name" value="DNApol_error_prone"/>
    <property type="match status" value="1"/>
</dbReference>
<evidence type="ECO:0000256" key="9">
    <source>
        <dbReference type="ARBA" id="ARBA00022763"/>
    </source>
</evidence>
<evidence type="ECO:0000256" key="5">
    <source>
        <dbReference type="ARBA" id="ARBA00022490"/>
    </source>
</evidence>
<dbReference type="Pfam" id="PF01336">
    <property type="entry name" value="tRNA_anti-codon"/>
    <property type="match status" value="1"/>
</dbReference>